<proteinExistence type="predicted"/>
<feature type="compositionally biased region" description="Basic and acidic residues" evidence="1">
    <location>
        <begin position="570"/>
        <end position="593"/>
    </location>
</feature>
<evidence type="ECO:0000313" key="3">
    <source>
        <dbReference type="Proteomes" id="UP000636479"/>
    </source>
</evidence>
<feature type="region of interest" description="Disordered" evidence="1">
    <location>
        <begin position="808"/>
        <end position="895"/>
    </location>
</feature>
<keyword evidence="3" id="KW-1185">Reference proteome</keyword>
<feature type="compositionally biased region" description="Polar residues" evidence="1">
    <location>
        <begin position="380"/>
        <end position="400"/>
    </location>
</feature>
<feature type="compositionally biased region" description="Basic and acidic residues" evidence="1">
    <location>
        <begin position="401"/>
        <end position="411"/>
    </location>
</feature>
<reference evidence="2" key="1">
    <citation type="submission" date="2020-05" db="EMBL/GenBank/DDBJ databases">
        <title>Mycena genomes resolve the evolution of fungal bioluminescence.</title>
        <authorList>
            <person name="Tsai I.J."/>
        </authorList>
    </citation>
    <scope>NUCLEOTIDE SEQUENCE</scope>
    <source>
        <strain evidence="2">171206Taipei</strain>
    </source>
</reference>
<dbReference type="EMBL" id="JACAZF010000003">
    <property type="protein sequence ID" value="KAF7310002.1"/>
    <property type="molecule type" value="Genomic_DNA"/>
</dbReference>
<feature type="compositionally biased region" description="Basic residues" evidence="1">
    <location>
        <begin position="487"/>
        <end position="497"/>
    </location>
</feature>
<dbReference type="Proteomes" id="UP000636479">
    <property type="component" value="Unassembled WGS sequence"/>
</dbReference>
<feature type="compositionally biased region" description="Polar residues" evidence="1">
    <location>
        <begin position="774"/>
        <end position="791"/>
    </location>
</feature>
<feature type="compositionally biased region" description="Acidic residues" evidence="1">
    <location>
        <begin position="94"/>
        <end position="105"/>
    </location>
</feature>
<name>A0A8H6T4Y8_9AGAR</name>
<feature type="region of interest" description="Disordered" evidence="1">
    <location>
        <begin position="380"/>
        <end position="413"/>
    </location>
</feature>
<feature type="region of interest" description="Disordered" evidence="1">
    <location>
        <begin position="566"/>
        <end position="601"/>
    </location>
</feature>
<dbReference type="AlphaFoldDB" id="A0A8H6T4Y8"/>
<feature type="compositionally biased region" description="Basic and acidic residues" evidence="1">
    <location>
        <begin position="498"/>
        <end position="511"/>
    </location>
</feature>
<gene>
    <name evidence="2" type="ORF">MIND_00373000</name>
</gene>
<evidence type="ECO:0000313" key="2">
    <source>
        <dbReference type="EMBL" id="KAF7310002.1"/>
    </source>
</evidence>
<feature type="region of interest" description="Disordered" evidence="1">
    <location>
        <begin position="486"/>
        <end position="552"/>
    </location>
</feature>
<dbReference type="OrthoDB" id="3225203at2759"/>
<feature type="region of interest" description="Disordered" evidence="1">
    <location>
        <begin position="751"/>
        <end position="791"/>
    </location>
</feature>
<feature type="compositionally biased region" description="Polar residues" evidence="1">
    <location>
        <begin position="292"/>
        <end position="303"/>
    </location>
</feature>
<feature type="compositionally biased region" description="Low complexity" evidence="1">
    <location>
        <begin position="850"/>
        <end position="864"/>
    </location>
</feature>
<feature type="compositionally biased region" description="Low complexity" evidence="1">
    <location>
        <begin position="304"/>
        <end position="321"/>
    </location>
</feature>
<feature type="compositionally biased region" description="Low complexity" evidence="1">
    <location>
        <begin position="529"/>
        <end position="548"/>
    </location>
</feature>
<dbReference type="GeneID" id="59343083"/>
<comment type="caution">
    <text evidence="2">The sequence shown here is derived from an EMBL/GenBank/DDBJ whole genome shotgun (WGS) entry which is preliminary data.</text>
</comment>
<accession>A0A8H6T4Y8</accession>
<feature type="compositionally biased region" description="Basic residues" evidence="1">
    <location>
        <begin position="333"/>
        <end position="346"/>
    </location>
</feature>
<protein>
    <submittedName>
        <fullName evidence="2">Uncharacterized protein</fullName>
    </submittedName>
</protein>
<dbReference type="RefSeq" id="XP_037223452.1">
    <property type="nucleotide sequence ID" value="XM_037360567.1"/>
</dbReference>
<feature type="compositionally biased region" description="Basic and acidic residues" evidence="1">
    <location>
        <begin position="825"/>
        <end position="840"/>
    </location>
</feature>
<sequence length="914" mass="101230">MDSDASVAPLLNIACRFLPHDQWFTTHVDPEWKVRQAKSWMLAKCLPYAAPPSPPLRQTNRKPQRPPSPITFAPDPRHRPISPITFAQPKQQLTEDDVSEFEEPPPAESPVSEKEEEDLILPPVQPKKRAIMPNASTSSKGDLYAQYTLIRFSTGQILEDDLPLSFYDLQPDELLELHRLGVVIPLPRSDLKRYLDAYWEGWVRLLRVRPVEEDEEHYNLYRVRYLESRPLEWKDRWVVVREGHLHIYRDQNHHSIHKLALNDLHALYNSRHLPPSAPKSSNNDRVLLARFSTQPTSNITTRASSPLSPIPSDSSSPLSSPVFAHDSDDSTRPRRQRPPQPRKRRKRDPEFLAFDLKDDMNYVSLLRVLHRQSMPASTFVQSLPVGTNEQPDSPSSQNLSSEDRSGDDAPILRHPPSLAILHVSRSFTSSLGALPFPEWRNALLRKAQRAGLGRIGSAIEWLIANEDILLNDGDSASFWYHHDSPVRTRKRKGKGKSTAKDKGKAREEIVQIRRQPTSQDGYDSDVSGDADASYSFSDSSDDNSSNSGHKSEMEWVGWMGDLRRQRRVAKQQEERTRQQEEARRAQEEAHEAELGIPQGPSGAEITIARVGTGVDDRTRRAAMEPSAVVTSLSGVNPPMHNPNAHLSQGYTPNANGNTAPGSRMTPVLSSPSSNESFGVFAFSPLAAAEVETEDGAHPSPPNTLRHNRTHSHTLLHSVSLHDAALHDTNNSVGPEPFSTFLRRPSMPIIGSSGNVAQWGSGGSRPSSLERGENGSATGSSTRANTVSASGSSATVIIDTGTGIIEVPRPPLLRAASTSGSKNLLRKKDSNSTNNDKERRPKLSLSTESKNANNTTTIVNNTGATSPPGTPQNQAHPEPTPKEKKKRRGLAKGVSMRAEKLVRSLDSALDFVDGR</sequence>
<feature type="region of interest" description="Disordered" evidence="1">
    <location>
        <begin position="292"/>
        <end position="351"/>
    </location>
</feature>
<evidence type="ECO:0000256" key="1">
    <source>
        <dbReference type="SAM" id="MobiDB-lite"/>
    </source>
</evidence>
<feature type="region of interest" description="Disordered" evidence="1">
    <location>
        <begin position="51"/>
        <end position="118"/>
    </location>
</feature>
<organism evidence="2 3">
    <name type="scientific">Mycena indigotica</name>
    <dbReference type="NCBI Taxonomy" id="2126181"/>
    <lineage>
        <taxon>Eukaryota</taxon>
        <taxon>Fungi</taxon>
        <taxon>Dikarya</taxon>
        <taxon>Basidiomycota</taxon>
        <taxon>Agaricomycotina</taxon>
        <taxon>Agaricomycetes</taxon>
        <taxon>Agaricomycetidae</taxon>
        <taxon>Agaricales</taxon>
        <taxon>Marasmiineae</taxon>
        <taxon>Mycenaceae</taxon>
        <taxon>Mycena</taxon>
    </lineage>
</organism>